<comment type="subcellular location">
    <subcellularLocation>
        <location evidence="11">Cell membrane</location>
        <topology evidence="11">Multi-pass membrane protein</topology>
    </subcellularLocation>
    <subcellularLocation>
        <location evidence="1">Membrane</location>
        <topology evidence="1">Multi-pass membrane protein</topology>
    </subcellularLocation>
</comment>
<protein>
    <recommendedName>
        <fullName evidence="11">ATP synthase subunit a</fullName>
    </recommendedName>
    <alternativeName>
        <fullName evidence="11">ATP synthase F0 sector subunit a</fullName>
    </alternativeName>
    <alternativeName>
        <fullName evidence="11">F-ATPase subunit 6</fullName>
    </alternativeName>
</protein>
<dbReference type="PANTHER" id="PTHR42823">
    <property type="entry name" value="ATP SYNTHASE SUBUNIT A, CHLOROPLASTIC"/>
    <property type="match status" value="1"/>
</dbReference>
<dbReference type="InterPro" id="IPR000568">
    <property type="entry name" value="ATP_synth_F0_asu"/>
</dbReference>
<comment type="function">
    <text evidence="11">Key component of the proton channel; it plays a direct role in the translocation of protons across the membrane.</text>
</comment>
<sequence length="249" mass="26784">MEISINGAPVYFTLDVFGGIPISATLVVTWAIMLLLTGLCIWMTRDLKVAGISKKQAVAEFLVTTAENFVNNNMGPKWSRYIPFIAALFALSLCSSLSSLLGLFAPTADLSTELAWAIVVFIMITGTKIRSGGVGGYLKGFTKPIFILTPFNIISELATPISMAFRHFGNIISGTVISTLVYAALATANRALFGLLPGLVGDLLGEIPFLSVGVPAVLSLYFDWFSSFMQAFIFCMLTMMYIATAAEDG</sequence>
<name>A0ABV1GHP2_9FIRM</name>
<keyword evidence="8 11" id="KW-0406">Ion transport</keyword>
<feature type="transmembrane region" description="Helical" evidence="11">
    <location>
        <begin position="81"/>
        <end position="104"/>
    </location>
</feature>
<keyword evidence="5 11" id="KW-0812">Transmembrane</keyword>
<evidence type="ECO:0000256" key="2">
    <source>
        <dbReference type="ARBA" id="ARBA00006810"/>
    </source>
</evidence>
<keyword evidence="11" id="KW-1003">Cell membrane</keyword>
<dbReference type="EMBL" id="JBBMFA010000105">
    <property type="protein sequence ID" value="MEQ2521313.1"/>
    <property type="molecule type" value="Genomic_DNA"/>
</dbReference>
<evidence type="ECO:0000256" key="11">
    <source>
        <dbReference type="HAMAP-Rule" id="MF_01393"/>
    </source>
</evidence>
<gene>
    <name evidence="11" type="primary">atpB</name>
    <name evidence="12" type="ORF">WMO24_12855</name>
</gene>
<dbReference type="InterPro" id="IPR035908">
    <property type="entry name" value="F0_ATP_A_sf"/>
</dbReference>
<comment type="caution">
    <text evidence="12">The sequence shown here is derived from an EMBL/GenBank/DDBJ whole genome shotgun (WGS) entry which is preliminary data.</text>
</comment>
<evidence type="ECO:0000313" key="13">
    <source>
        <dbReference type="Proteomes" id="UP001477672"/>
    </source>
</evidence>
<feature type="transmembrane region" description="Helical" evidence="11">
    <location>
        <begin position="116"/>
        <end position="138"/>
    </location>
</feature>
<keyword evidence="13" id="KW-1185">Reference proteome</keyword>
<evidence type="ECO:0000256" key="4">
    <source>
        <dbReference type="ARBA" id="ARBA00022547"/>
    </source>
</evidence>
<accession>A0ABV1GHP2</accession>
<organism evidence="12 13">
    <name type="scientific">Ruthenibacterium intestinale</name>
    <dbReference type="NCBI Taxonomy" id="3133163"/>
    <lineage>
        <taxon>Bacteria</taxon>
        <taxon>Bacillati</taxon>
        <taxon>Bacillota</taxon>
        <taxon>Clostridia</taxon>
        <taxon>Eubacteriales</taxon>
        <taxon>Oscillospiraceae</taxon>
        <taxon>Ruthenibacterium</taxon>
    </lineage>
</organism>
<dbReference type="HAMAP" id="MF_01393">
    <property type="entry name" value="ATP_synth_a_bact"/>
    <property type="match status" value="1"/>
</dbReference>
<dbReference type="Gene3D" id="1.20.120.220">
    <property type="entry name" value="ATP synthase, F0 complex, subunit A"/>
    <property type="match status" value="1"/>
</dbReference>
<evidence type="ECO:0000256" key="1">
    <source>
        <dbReference type="ARBA" id="ARBA00004141"/>
    </source>
</evidence>
<keyword evidence="9 11" id="KW-0472">Membrane</keyword>
<evidence type="ECO:0000256" key="8">
    <source>
        <dbReference type="ARBA" id="ARBA00023065"/>
    </source>
</evidence>
<evidence type="ECO:0000256" key="5">
    <source>
        <dbReference type="ARBA" id="ARBA00022692"/>
    </source>
</evidence>
<keyword evidence="3 11" id="KW-0813">Transport</keyword>
<dbReference type="InterPro" id="IPR045082">
    <property type="entry name" value="ATP_syn_F0_a_bact/chloroplast"/>
</dbReference>
<feature type="transmembrane region" description="Helical" evidence="11">
    <location>
        <begin position="203"/>
        <end position="222"/>
    </location>
</feature>
<evidence type="ECO:0000256" key="6">
    <source>
        <dbReference type="ARBA" id="ARBA00022781"/>
    </source>
</evidence>
<proteinExistence type="inferred from homology"/>
<keyword evidence="6 11" id="KW-0375">Hydrogen ion transport</keyword>
<feature type="transmembrane region" description="Helical" evidence="11">
    <location>
        <begin position="171"/>
        <end position="191"/>
    </location>
</feature>
<evidence type="ECO:0000256" key="9">
    <source>
        <dbReference type="ARBA" id="ARBA00023136"/>
    </source>
</evidence>
<feature type="transmembrane region" description="Helical" evidence="11">
    <location>
        <begin position="228"/>
        <end position="246"/>
    </location>
</feature>
<dbReference type="Proteomes" id="UP001477672">
    <property type="component" value="Unassembled WGS sequence"/>
</dbReference>
<dbReference type="RefSeq" id="WP_349216826.1">
    <property type="nucleotide sequence ID" value="NZ_JBBMFA010000105.1"/>
</dbReference>
<comment type="similarity">
    <text evidence="2 11">Belongs to the ATPase A chain family.</text>
</comment>
<keyword evidence="7 11" id="KW-1133">Transmembrane helix</keyword>
<evidence type="ECO:0000256" key="10">
    <source>
        <dbReference type="ARBA" id="ARBA00023310"/>
    </source>
</evidence>
<reference evidence="12 13" key="1">
    <citation type="submission" date="2024-03" db="EMBL/GenBank/DDBJ databases">
        <title>Human intestinal bacterial collection.</title>
        <authorList>
            <person name="Pauvert C."/>
            <person name="Hitch T.C.A."/>
            <person name="Clavel T."/>
        </authorList>
    </citation>
    <scope>NUCLEOTIDE SEQUENCE [LARGE SCALE GENOMIC DNA]</scope>
    <source>
        <strain evidence="12 13">CLA-JM-H11</strain>
    </source>
</reference>
<dbReference type="SUPFAM" id="SSF81336">
    <property type="entry name" value="F1F0 ATP synthase subunit A"/>
    <property type="match status" value="1"/>
</dbReference>
<evidence type="ECO:0000313" key="12">
    <source>
        <dbReference type="EMBL" id="MEQ2521313.1"/>
    </source>
</evidence>
<dbReference type="Pfam" id="PF00119">
    <property type="entry name" value="ATP-synt_A"/>
    <property type="match status" value="1"/>
</dbReference>
<feature type="transmembrane region" description="Helical" evidence="11">
    <location>
        <begin position="20"/>
        <end position="44"/>
    </location>
</feature>
<dbReference type="CDD" id="cd00310">
    <property type="entry name" value="ATP-synt_Fo_a_6"/>
    <property type="match status" value="1"/>
</dbReference>
<keyword evidence="4 11" id="KW-0138">CF(0)</keyword>
<keyword evidence="10 11" id="KW-0066">ATP synthesis</keyword>
<dbReference type="PANTHER" id="PTHR42823:SF3">
    <property type="entry name" value="ATP SYNTHASE SUBUNIT A, CHLOROPLASTIC"/>
    <property type="match status" value="1"/>
</dbReference>
<evidence type="ECO:0000256" key="3">
    <source>
        <dbReference type="ARBA" id="ARBA00022448"/>
    </source>
</evidence>
<evidence type="ECO:0000256" key="7">
    <source>
        <dbReference type="ARBA" id="ARBA00022989"/>
    </source>
</evidence>